<protein>
    <recommendedName>
        <fullName evidence="1">RNase H type-1 domain-containing protein</fullName>
    </recommendedName>
</protein>
<dbReference type="InterPro" id="IPR052929">
    <property type="entry name" value="RNase_H-like_EbsB-rel"/>
</dbReference>
<sequence>DAALSKESGTAGLRWIIYQHLPDSIVRETKCVLSVLSPLMAEALAMCEAIMSAKLRLLSKVWFRSNSQELVQDINSKSNPVEFYEVLTDIEFLSMFFKFTIFLSFLELRTL</sequence>
<dbReference type="CDD" id="cd06222">
    <property type="entry name" value="RNase_H_like"/>
    <property type="match status" value="1"/>
</dbReference>
<dbReference type="GO" id="GO:0003676">
    <property type="term" value="F:nucleic acid binding"/>
    <property type="evidence" value="ECO:0007669"/>
    <property type="project" value="InterPro"/>
</dbReference>
<proteinExistence type="predicted"/>
<dbReference type="InterPro" id="IPR002156">
    <property type="entry name" value="RNaseH_domain"/>
</dbReference>
<reference evidence="2 3" key="1">
    <citation type="submission" date="2021-07" db="EMBL/GenBank/DDBJ databases">
        <authorList>
            <consortium name="Genoscope - CEA"/>
            <person name="William W."/>
        </authorList>
    </citation>
    <scope>NUCLEOTIDE SEQUENCE [LARGE SCALE GENOMIC DNA]</scope>
</reference>
<organism evidence="2 3">
    <name type="scientific">Brassica campestris</name>
    <name type="common">Field mustard</name>
    <dbReference type="NCBI Taxonomy" id="3711"/>
    <lineage>
        <taxon>Eukaryota</taxon>
        <taxon>Viridiplantae</taxon>
        <taxon>Streptophyta</taxon>
        <taxon>Embryophyta</taxon>
        <taxon>Tracheophyta</taxon>
        <taxon>Spermatophyta</taxon>
        <taxon>Magnoliopsida</taxon>
        <taxon>eudicotyledons</taxon>
        <taxon>Gunneridae</taxon>
        <taxon>Pentapetalae</taxon>
        <taxon>rosids</taxon>
        <taxon>malvids</taxon>
        <taxon>Brassicales</taxon>
        <taxon>Brassicaceae</taxon>
        <taxon>Brassiceae</taxon>
        <taxon>Brassica</taxon>
    </lineage>
</organism>
<dbReference type="PANTHER" id="PTHR47074">
    <property type="entry name" value="BNAC02G40300D PROTEIN"/>
    <property type="match status" value="1"/>
</dbReference>
<dbReference type="AlphaFoldDB" id="A0A8D9DES1"/>
<dbReference type="InterPro" id="IPR044730">
    <property type="entry name" value="RNase_H-like_dom_plant"/>
</dbReference>
<feature type="non-terminal residue" evidence="2">
    <location>
        <position position="1"/>
    </location>
</feature>
<dbReference type="GO" id="GO:0004523">
    <property type="term" value="F:RNA-DNA hybrid ribonuclease activity"/>
    <property type="evidence" value="ECO:0007669"/>
    <property type="project" value="InterPro"/>
</dbReference>
<dbReference type="Pfam" id="PF13456">
    <property type="entry name" value="RVT_3"/>
    <property type="match status" value="1"/>
</dbReference>
<dbReference type="EMBL" id="LS974621">
    <property type="protein sequence ID" value="CAG7874751.1"/>
    <property type="molecule type" value="Genomic_DNA"/>
</dbReference>
<dbReference type="Proteomes" id="UP000694005">
    <property type="component" value="Chromosome A05"/>
</dbReference>
<gene>
    <name evidence="2" type="ORF">BRAPAZ1V2_A05P12720.2</name>
</gene>
<evidence type="ECO:0000313" key="3">
    <source>
        <dbReference type="Proteomes" id="UP000694005"/>
    </source>
</evidence>
<name>A0A8D9DES1_BRACM</name>
<feature type="domain" description="RNase H type-1" evidence="1">
    <location>
        <begin position="1"/>
        <end position="97"/>
    </location>
</feature>
<accession>A0A8D9DES1</accession>
<dbReference type="Gramene" id="A05p12720.2_BraZ1">
    <property type="protein sequence ID" value="A05p12720.2_BraZ1.CDS.1"/>
    <property type="gene ID" value="A05g12720.2_BraZ1"/>
</dbReference>
<dbReference type="SUPFAM" id="SSF53098">
    <property type="entry name" value="Ribonuclease H-like"/>
    <property type="match status" value="1"/>
</dbReference>
<dbReference type="InterPro" id="IPR012337">
    <property type="entry name" value="RNaseH-like_sf"/>
</dbReference>
<evidence type="ECO:0000259" key="1">
    <source>
        <dbReference type="Pfam" id="PF13456"/>
    </source>
</evidence>
<evidence type="ECO:0000313" key="2">
    <source>
        <dbReference type="EMBL" id="CAG7874751.1"/>
    </source>
</evidence>
<dbReference type="PANTHER" id="PTHR47074:SF49">
    <property type="entry name" value="POLYNUCLEOTIDYL TRANSFERASE, RIBONUCLEASE H-LIKE SUPERFAMILY PROTEIN"/>
    <property type="match status" value="1"/>
</dbReference>